<evidence type="ECO:0000313" key="2">
    <source>
        <dbReference type="Proteomes" id="UP000272942"/>
    </source>
</evidence>
<keyword evidence="2" id="KW-1185">Reference proteome</keyword>
<dbReference type="OrthoDB" id="6256204at2759"/>
<dbReference type="Gene3D" id="1.20.1050.40">
    <property type="entry name" value="Endopeptidase. Chain P, domain 1"/>
    <property type="match status" value="1"/>
</dbReference>
<dbReference type="AlphaFoldDB" id="A0A183BAI7"/>
<dbReference type="Proteomes" id="UP000272942">
    <property type="component" value="Unassembled WGS sequence"/>
</dbReference>
<evidence type="ECO:0000313" key="3">
    <source>
        <dbReference type="WBParaSite" id="ECPE_0001626501-mRNA-1"/>
    </source>
</evidence>
<dbReference type="InterPro" id="IPR024080">
    <property type="entry name" value="Neurolysin/TOP_N"/>
</dbReference>
<name>A0A183BAI7_9TREM</name>
<reference evidence="3" key="1">
    <citation type="submission" date="2016-06" db="UniProtKB">
        <authorList>
            <consortium name="WormBaseParasite"/>
        </authorList>
    </citation>
    <scope>IDENTIFICATION</scope>
</reference>
<reference evidence="1 2" key="2">
    <citation type="submission" date="2018-11" db="EMBL/GenBank/DDBJ databases">
        <authorList>
            <consortium name="Pathogen Informatics"/>
        </authorList>
    </citation>
    <scope>NUCLEOTIDE SEQUENCE [LARGE SCALE GENOMIC DNA]</scope>
    <source>
        <strain evidence="1 2">Egypt</strain>
    </source>
</reference>
<sequence length="96" mass="10762">MSSVPGCRIQWDVTVEGIKSRTDVLIDKARSVYDSIAALTNPSWDEVARKLALFEADYGTERNAIDFTQHVSPDKELRQASCNAARKFSDVEVELE</sequence>
<accession>A0A183BAI7</accession>
<dbReference type="SUPFAM" id="SSF55486">
    <property type="entry name" value="Metalloproteases ('zincins'), catalytic domain"/>
    <property type="match status" value="1"/>
</dbReference>
<evidence type="ECO:0000313" key="1">
    <source>
        <dbReference type="EMBL" id="VDP93494.1"/>
    </source>
</evidence>
<dbReference type="WBParaSite" id="ECPE_0001626501-mRNA-1">
    <property type="protein sequence ID" value="ECPE_0001626501-mRNA-1"/>
    <property type="gene ID" value="ECPE_0001626501"/>
</dbReference>
<proteinExistence type="predicted"/>
<dbReference type="EMBL" id="UZAN01063451">
    <property type="protein sequence ID" value="VDP93494.1"/>
    <property type="molecule type" value="Genomic_DNA"/>
</dbReference>
<organism evidence="3">
    <name type="scientific">Echinostoma caproni</name>
    <dbReference type="NCBI Taxonomy" id="27848"/>
    <lineage>
        <taxon>Eukaryota</taxon>
        <taxon>Metazoa</taxon>
        <taxon>Spiralia</taxon>
        <taxon>Lophotrochozoa</taxon>
        <taxon>Platyhelminthes</taxon>
        <taxon>Trematoda</taxon>
        <taxon>Digenea</taxon>
        <taxon>Plagiorchiida</taxon>
        <taxon>Echinostomata</taxon>
        <taxon>Echinostomatoidea</taxon>
        <taxon>Echinostomatidae</taxon>
        <taxon>Echinostoma</taxon>
    </lineage>
</organism>
<protein>
    <submittedName>
        <fullName evidence="3">Dodecin domain-containing protein</fullName>
    </submittedName>
</protein>
<gene>
    <name evidence="1" type="ORF">ECPE_LOCUS16222</name>
</gene>